<reference evidence="3 4" key="1">
    <citation type="journal article" date="2021" name="Comput. Struct. Biotechnol. J.">
        <title>De novo genome assembly of the potent medicinal plant Rehmannia glutinosa using nanopore technology.</title>
        <authorList>
            <person name="Ma L."/>
            <person name="Dong C."/>
            <person name="Song C."/>
            <person name="Wang X."/>
            <person name="Zheng X."/>
            <person name="Niu Y."/>
            <person name="Chen S."/>
            <person name="Feng W."/>
        </authorList>
    </citation>
    <scope>NUCLEOTIDE SEQUENCE [LARGE SCALE GENOMIC DNA]</scope>
    <source>
        <strain evidence="3">DH-2019</strain>
    </source>
</reference>
<evidence type="ECO:0000313" key="3">
    <source>
        <dbReference type="EMBL" id="KAK6120279.1"/>
    </source>
</evidence>
<proteinExistence type="predicted"/>
<dbReference type="Proteomes" id="UP001318860">
    <property type="component" value="Unassembled WGS sequence"/>
</dbReference>
<sequence length="316" mass="36196">MPLILTQNSTIRLDIDKVQGSTRRGSLHWEIPLRAFVLGFLGAWPWVSHAWSRLPTPFSFFHISQQQQFLRPTRKVMAEELEKLYARLSLAPSETNPIRTDSILHVDANLHLGLVGKLLAPRIIQADQITTLFKRLWNLKGPFSCKTIQDNIFFFSFDSVLDKKRVLAGAPWLFDKYLLVLHEALADVNPADIRFTHCDFWIQLHHLPLGLMNTSFAETAGNTIGHFLETDTDTSGSVIGRFLRIKVSIDITKPLIRIIHADVHGQKRAIFLKYERLPDFCFHCGIIGHILKDRDTRILNLARILVHLNMEFGSSF</sequence>
<keyword evidence="4" id="KW-1185">Reference proteome</keyword>
<dbReference type="PANTHER" id="PTHR31286:SF167">
    <property type="entry name" value="OS09G0268800 PROTEIN"/>
    <property type="match status" value="1"/>
</dbReference>
<feature type="domain" description="Zinc knuckle CX2CX4HX4C" evidence="2">
    <location>
        <begin position="249"/>
        <end position="291"/>
    </location>
</feature>
<comment type="caution">
    <text evidence="3">The sequence shown here is derived from an EMBL/GenBank/DDBJ whole genome shotgun (WGS) entry which is preliminary data.</text>
</comment>
<dbReference type="InterPro" id="IPR025558">
    <property type="entry name" value="DUF4283"/>
</dbReference>
<gene>
    <name evidence="3" type="ORF">DH2020_045970</name>
</gene>
<dbReference type="InterPro" id="IPR025836">
    <property type="entry name" value="Zn_knuckle_CX2CX4HX4C"/>
</dbReference>
<evidence type="ECO:0000259" key="1">
    <source>
        <dbReference type="Pfam" id="PF14111"/>
    </source>
</evidence>
<evidence type="ECO:0000259" key="2">
    <source>
        <dbReference type="Pfam" id="PF14392"/>
    </source>
</evidence>
<dbReference type="PANTHER" id="PTHR31286">
    <property type="entry name" value="GLYCINE-RICH CELL WALL STRUCTURAL PROTEIN 1.8-LIKE"/>
    <property type="match status" value="1"/>
</dbReference>
<organism evidence="3 4">
    <name type="scientific">Rehmannia glutinosa</name>
    <name type="common">Chinese foxglove</name>
    <dbReference type="NCBI Taxonomy" id="99300"/>
    <lineage>
        <taxon>Eukaryota</taxon>
        <taxon>Viridiplantae</taxon>
        <taxon>Streptophyta</taxon>
        <taxon>Embryophyta</taxon>
        <taxon>Tracheophyta</taxon>
        <taxon>Spermatophyta</taxon>
        <taxon>Magnoliopsida</taxon>
        <taxon>eudicotyledons</taxon>
        <taxon>Gunneridae</taxon>
        <taxon>Pentapetalae</taxon>
        <taxon>asterids</taxon>
        <taxon>lamiids</taxon>
        <taxon>Lamiales</taxon>
        <taxon>Orobanchaceae</taxon>
        <taxon>Rehmannieae</taxon>
        <taxon>Rehmannia</taxon>
    </lineage>
</organism>
<feature type="domain" description="DUF4283" evidence="1">
    <location>
        <begin position="109"/>
        <end position="183"/>
    </location>
</feature>
<dbReference type="Pfam" id="PF14392">
    <property type="entry name" value="zf-CCHC_4"/>
    <property type="match status" value="1"/>
</dbReference>
<dbReference type="InterPro" id="IPR040256">
    <property type="entry name" value="At4g02000-like"/>
</dbReference>
<dbReference type="Pfam" id="PF14111">
    <property type="entry name" value="DUF4283"/>
    <property type="match status" value="1"/>
</dbReference>
<dbReference type="EMBL" id="JABTTQ020003093">
    <property type="protein sequence ID" value="KAK6120279.1"/>
    <property type="molecule type" value="Genomic_DNA"/>
</dbReference>
<protein>
    <recommendedName>
        <fullName evidence="5">DUF4283 domain-containing protein</fullName>
    </recommendedName>
</protein>
<name>A0ABR0UCN0_REHGL</name>
<evidence type="ECO:0008006" key="5">
    <source>
        <dbReference type="Google" id="ProtNLM"/>
    </source>
</evidence>
<evidence type="ECO:0000313" key="4">
    <source>
        <dbReference type="Proteomes" id="UP001318860"/>
    </source>
</evidence>
<accession>A0ABR0UCN0</accession>